<evidence type="ECO:0000313" key="2">
    <source>
        <dbReference type="EMBL" id="OQP31044.1"/>
    </source>
</evidence>
<dbReference type="OrthoDB" id="9815690at2"/>
<dbReference type="Pfam" id="PF00982">
    <property type="entry name" value="Glyco_transf_20"/>
    <property type="match status" value="1"/>
</dbReference>
<comment type="caution">
    <text evidence="2">The sequence shown here is derived from an EMBL/GenBank/DDBJ whole genome shotgun (WGS) entry which is preliminary data.</text>
</comment>
<dbReference type="Proteomes" id="UP000192769">
    <property type="component" value="Unassembled WGS sequence"/>
</dbReference>
<dbReference type="RefSeq" id="WP_081141384.1">
    <property type="nucleotide sequence ID" value="NZ_MWUE01000029.1"/>
</dbReference>
<dbReference type="AlphaFoldDB" id="A0A1V9DBG2"/>
<dbReference type="EMBL" id="MWUE01000029">
    <property type="protein sequence ID" value="OQP31044.1"/>
    <property type="molecule type" value="Genomic_DNA"/>
</dbReference>
<dbReference type="GO" id="GO:0003825">
    <property type="term" value="F:alpha,alpha-trehalose-phosphate synthase (UDP-forming) activity"/>
    <property type="evidence" value="ECO:0007669"/>
    <property type="project" value="TreeGrafter"/>
</dbReference>
<dbReference type="PANTHER" id="PTHR10788:SF106">
    <property type="entry name" value="BCDNA.GH08860"/>
    <property type="match status" value="1"/>
</dbReference>
<accession>A0A1V9DBG2</accession>
<evidence type="ECO:0000313" key="3">
    <source>
        <dbReference type="Proteomes" id="UP000192769"/>
    </source>
</evidence>
<sequence>MSGLILVSHNYARRSTLAALYESILSRRGGLWISWNGQCDTLAPDTPRALSFRHGSRFDTLTFPLTQQELEEGYHGYVHQGLWPVFHQRPDLARFGANGRRHYRKINEAYARAITEYAMPDDVLWIQDYHLIPCISLVREAGLLNRIGFFFHQPFPSGQGFEAIPDWQWLAESLLCCDLIGFQTLQDMNNFLLWIESEYRLERLSATTLRIQGRVITTGVFPVGIDLEDVAYLKESNSCRQTEQQCRETLPEQTLLSGGHLDSSAGLPYRLSALEVLLRAHPEHEGEIRLLQLAAPDAGYLPRAQEVAQHLESLCGELNGVHGRFGWYPVSCLTHAYSREEQAGIYRAARVALVTPLMAGMSLMAKMYVALQDRSNPGVLILSQFAGASEHMDGALIVNPYDPDAIADAIHTALRLPLQERQNRHARLMKGIRRLDCHWWADSMLASLTEDAEQDSLALQESGARVTGRYGRIRY</sequence>
<dbReference type="PANTHER" id="PTHR10788">
    <property type="entry name" value="TREHALOSE-6-PHOSPHATE SYNTHASE"/>
    <property type="match status" value="1"/>
</dbReference>
<name>A0A1V9DBG2_9GAMM</name>
<dbReference type="Gene3D" id="3.40.50.2000">
    <property type="entry name" value="Glycogen Phosphorylase B"/>
    <property type="match status" value="2"/>
</dbReference>
<dbReference type="InterPro" id="IPR001830">
    <property type="entry name" value="Glyco_trans_20"/>
</dbReference>
<proteinExistence type="inferred from homology"/>
<gene>
    <name evidence="2" type="ORF">B2J69_19445</name>
</gene>
<keyword evidence="3" id="KW-1185">Reference proteome</keyword>
<protein>
    <submittedName>
        <fullName evidence="2">Trehalose-6-phosphate synthase</fullName>
    </submittedName>
</protein>
<evidence type="ECO:0000256" key="1">
    <source>
        <dbReference type="ARBA" id="ARBA00008799"/>
    </source>
</evidence>
<reference evidence="2 3" key="1">
    <citation type="submission" date="2017-02" db="EMBL/GenBank/DDBJ databases">
        <title>Whole genome shotgun sequence of Pantoea agglomerans strain AS1 isolated from a cycad, Zamia floridana in Central Florida, USA.</title>
        <authorList>
            <person name="Lata P."/>
            <person name="Govindarajan S."/>
            <person name="Qi F."/>
            <person name="Li J.-L."/>
            <person name="Maurya S.K."/>
            <person name="Sahoo M.K."/>
        </authorList>
    </citation>
    <scope>NUCLEOTIDE SEQUENCE [LARGE SCALE GENOMIC DNA]</scope>
    <source>
        <strain evidence="2 3">AS1</strain>
    </source>
</reference>
<organism evidence="2 3">
    <name type="scientific">Pantoea latae</name>
    <dbReference type="NCBI Taxonomy" id="1964541"/>
    <lineage>
        <taxon>Bacteria</taxon>
        <taxon>Pseudomonadati</taxon>
        <taxon>Pseudomonadota</taxon>
        <taxon>Gammaproteobacteria</taxon>
        <taxon>Enterobacterales</taxon>
        <taxon>Erwiniaceae</taxon>
        <taxon>Pantoea</taxon>
    </lineage>
</organism>
<dbReference type="CDD" id="cd03788">
    <property type="entry name" value="GT20_TPS"/>
    <property type="match status" value="1"/>
</dbReference>
<dbReference type="SUPFAM" id="SSF53756">
    <property type="entry name" value="UDP-Glycosyltransferase/glycogen phosphorylase"/>
    <property type="match status" value="1"/>
</dbReference>
<comment type="similarity">
    <text evidence="1">Belongs to the glycosyltransferase 20 family.</text>
</comment>
<dbReference type="GO" id="GO:0005992">
    <property type="term" value="P:trehalose biosynthetic process"/>
    <property type="evidence" value="ECO:0007669"/>
    <property type="project" value="InterPro"/>
</dbReference>